<feature type="domain" description="RING-type" evidence="2">
    <location>
        <begin position="234"/>
        <end position="291"/>
    </location>
</feature>
<accession>A0A6A6B102</accession>
<evidence type="ECO:0000259" key="2">
    <source>
        <dbReference type="PROSITE" id="PS50089"/>
    </source>
</evidence>
<dbReference type="GO" id="GO:0008270">
    <property type="term" value="F:zinc ion binding"/>
    <property type="evidence" value="ECO:0007669"/>
    <property type="project" value="UniProtKB-KW"/>
</dbReference>
<dbReference type="Proteomes" id="UP000799438">
    <property type="component" value="Unassembled WGS sequence"/>
</dbReference>
<dbReference type="PROSITE" id="PS50089">
    <property type="entry name" value="ZF_RING_2"/>
    <property type="match status" value="1"/>
</dbReference>
<organism evidence="3 4">
    <name type="scientific">Aplosporella prunicola CBS 121167</name>
    <dbReference type="NCBI Taxonomy" id="1176127"/>
    <lineage>
        <taxon>Eukaryota</taxon>
        <taxon>Fungi</taxon>
        <taxon>Dikarya</taxon>
        <taxon>Ascomycota</taxon>
        <taxon>Pezizomycotina</taxon>
        <taxon>Dothideomycetes</taxon>
        <taxon>Dothideomycetes incertae sedis</taxon>
        <taxon>Botryosphaeriales</taxon>
        <taxon>Aplosporellaceae</taxon>
        <taxon>Aplosporella</taxon>
    </lineage>
</organism>
<proteinExistence type="predicted"/>
<gene>
    <name evidence="3" type="ORF">K452DRAFT_301590</name>
</gene>
<dbReference type="EMBL" id="ML995499">
    <property type="protein sequence ID" value="KAF2137862.1"/>
    <property type="molecule type" value="Genomic_DNA"/>
</dbReference>
<name>A0A6A6B102_9PEZI</name>
<evidence type="ECO:0000313" key="3">
    <source>
        <dbReference type="EMBL" id="KAF2137862.1"/>
    </source>
</evidence>
<evidence type="ECO:0000256" key="1">
    <source>
        <dbReference type="PROSITE-ProRule" id="PRU00175"/>
    </source>
</evidence>
<dbReference type="InterPro" id="IPR013083">
    <property type="entry name" value="Znf_RING/FYVE/PHD"/>
</dbReference>
<keyword evidence="1" id="KW-0862">Zinc</keyword>
<reference evidence="3" key="1">
    <citation type="journal article" date="2020" name="Stud. Mycol.">
        <title>101 Dothideomycetes genomes: a test case for predicting lifestyles and emergence of pathogens.</title>
        <authorList>
            <person name="Haridas S."/>
            <person name="Albert R."/>
            <person name="Binder M."/>
            <person name="Bloem J."/>
            <person name="Labutti K."/>
            <person name="Salamov A."/>
            <person name="Andreopoulos B."/>
            <person name="Baker S."/>
            <person name="Barry K."/>
            <person name="Bills G."/>
            <person name="Bluhm B."/>
            <person name="Cannon C."/>
            <person name="Castanera R."/>
            <person name="Culley D."/>
            <person name="Daum C."/>
            <person name="Ezra D."/>
            <person name="Gonzalez J."/>
            <person name="Henrissat B."/>
            <person name="Kuo A."/>
            <person name="Liang C."/>
            <person name="Lipzen A."/>
            <person name="Lutzoni F."/>
            <person name="Magnuson J."/>
            <person name="Mondo S."/>
            <person name="Nolan M."/>
            <person name="Ohm R."/>
            <person name="Pangilinan J."/>
            <person name="Park H.-J."/>
            <person name="Ramirez L."/>
            <person name="Alfaro M."/>
            <person name="Sun H."/>
            <person name="Tritt A."/>
            <person name="Yoshinaga Y."/>
            <person name="Zwiers L.-H."/>
            <person name="Turgeon B."/>
            <person name="Goodwin S."/>
            <person name="Spatafora J."/>
            <person name="Crous P."/>
            <person name="Grigoriev I."/>
        </authorList>
    </citation>
    <scope>NUCLEOTIDE SEQUENCE</scope>
    <source>
        <strain evidence="3">CBS 121167</strain>
    </source>
</reference>
<keyword evidence="4" id="KW-1185">Reference proteome</keyword>
<dbReference type="Gene3D" id="3.30.40.10">
    <property type="entry name" value="Zinc/RING finger domain, C3HC4 (zinc finger)"/>
    <property type="match status" value="1"/>
</dbReference>
<dbReference type="AlphaFoldDB" id="A0A6A6B102"/>
<protein>
    <recommendedName>
        <fullName evidence="2">RING-type domain-containing protein</fullName>
    </recommendedName>
</protein>
<dbReference type="SUPFAM" id="SSF57850">
    <property type="entry name" value="RING/U-box"/>
    <property type="match status" value="1"/>
</dbReference>
<keyword evidence="1" id="KW-0863">Zinc-finger</keyword>
<keyword evidence="1" id="KW-0479">Metal-binding</keyword>
<dbReference type="InterPro" id="IPR001841">
    <property type="entry name" value="Znf_RING"/>
</dbReference>
<dbReference type="GeneID" id="54299966"/>
<sequence>MPNGRRNSTPRARDSRGRFVARAQLPQVSLDPGVIEVIRSQIEQVILPPRSQGAPSPESVVSDSAAVANTAQAVNPARATQSLSPQTTEAESLETIVANYTFYPILEDDGHEYHLIGTVEELAAYTCSIWNDPGLTHWLARGLYRVCRLSLPRLNGDPALHERVWFMAEALGGIHAHRNIATTNSTIQTLKTILPHLDMAAVQSTTNTIIEADINEVARFDPGRVMGALNDTCVCGEVFMGTQASLDDYEARMSSVQGLSLHCNNMICRTCLRNWMTEATVATNNSCPWCRVPLAPNRGDREPVLIEEEGWHENDEWEF</sequence>
<dbReference type="RefSeq" id="XP_033393577.1">
    <property type="nucleotide sequence ID" value="XM_033542469.1"/>
</dbReference>
<evidence type="ECO:0000313" key="4">
    <source>
        <dbReference type="Proteomes" id="UP000799438"/>
    </source>
</evidence>